<evidence type="ECO:0000313" key="4">
    <source>
        <dbReference type="Proteomes" id="UP000641853"/>
    </source>
</evidence>
<reference evidence="3" key="1">
    <citation type="submission" date="2020-06" db="EMBL/GenBank/DDBJ databases">
        <title>Draft genome sequences of strains closely related to Aspergillus parafelis and Aspergillus hiratsukae.</title>
        <authorList>
            <person name="Dos Santos R.A.C."/>
            <person name="Rivero-Menendez O."/>
            <person name="Steenwyk J.L."/>
            <person name="Mead M.E."/>
            <person name="Goldman G.H."/>
            <person name="Alastruey-Izquierdo A."/>
            <person name="Rokas A."/>
        </authorList>
    </citation>
    <scope>NUCLEOTIDE SEQUENCE</scope>
    <source>
        <strain evidence="3">CNM-CM7691</strain>
    </source>
</reference>
<dbReference type="GO" id="GO:0016765">
    <property type="term" value="F:transferase activity, transferring alkyl or aryl (other than methyl) groups"/>
    <property type="evidence" value="ECO:0007669"/>
    <property type="project" value="InterPro"/>
</dbReference>
<name>A0A8H6QZY1_9EURO</name>
<keyword evidence="2" id="KW-0808">Transferase</keyword>
<dbReference type="InterPro" id="IPR033964">
    <property type="entry name" value="ABBA"/>
</dbReference>
<dbReference type="Pfam" id="PF11991">
    <property type="entry name" value="Trp_DMAT"/>
    <property type="match status" value="1"/>
</dbReference>
<dbReference type="PANTHER" id="PTHR40627">
    <property type="entry name" value="INDOLE PRENYLTRANSFERASE TDIB-RELATED"/>
    <property type="match status" value="1"/>
</dbReference>
<comment type="caution">
    <text evidence="3">The sequence shown here is derived from an EMBL/GenBank/DDBJ whole genome shotgun (WGS) entry which is preliminary data.</text>
</comment>
<dbReference type="Proteomes" id="UP000641853">
    <property type="component" value="Unassembled WGS sequence"/>
</dbReference>
<protein>
    <submittedName>
        <fullName evidence="3">Uncharacterized protein</fullName>
    </submittedName>
</protein>
<organism evidence="3 4">
    <name type="scientific">Aspergillus felis</name>
    <dbReference type="NCBI Taxonomy" id="1287682"/>
    <lineage>
        <taxon>Eukaryota</taxon>
        <taxon>Fungi</taxon>
        <taxon>Dikarya</taxon>
        <taxon>Ascomycota</taxon>
        <taxon>Pezizomycotina</taxon>
        <taxon>Eurotiomycetes</taxon>
        <taxon>Eurotiomycetidae</taxon>
        <taxon>Eurotiales</taxon>
        <taxon>Aspergillaceae</taxon>
        <taxon>Aspergillus</taxon>
        <taxon>Aspergillus subgen. Fumigati</taxon>
    </lineage>
</organism>
<dbReference type="GO" id="GO:0009820">
    <property type="term" value="P:alkaloid metabolic process"/>
    <property type="evidence" value="ECO:0007669"/>
    <property type="project" value="InterPro"/>
</dbReference>
<proteinExistence type="inferred from homology"/>
<sequence>MTLTKTLSFAEEHQEAWWKDIAPIIAKLLIVAEYDIHEQYKHLLFLHQVILPILGPYAQLGSPYVASVIPNGLPFEASLNFQRGKQTLRFGAEPTNSLSWTAADPFNQIPTYELVSRLGHKEDPTLYHAFRLSLSPQSETAVFPGSTNGQHMVAWDLNHMSHGPMKMYWFPAAQAKLTGVQIGKLVLDAIGRVPALRPESLAYKMVESYLSDEQLFDNVQVLAWDCLQPEVARVKIYISDPVSTFERTVQHWTLGGRVQSRSSVQGIEMLRHLWTCLDLPWNVPSSDNSGGIGFNWEFLPGSDEPEPKVYVVVLDKSDLEVTQGLVRFFHYLGWNKLADSHLEEICSTL</sequence>
<dbReference type="PANTHER" id="PTHR40627:SF3">
    <property type="entry name" value="PRENYLTRANSFERASE ASQH2-RELATED"/>
    <property type="match status" value="1"/>
</dbReference>
<accession>A0A8H6QZY1</accession>
<evidence type="ECO:0000313" key="3">
    <source>
        <dbReference type="EMBL" id="KAF7181307.1"/>
    </source>
</evidence>
<dbReference type="InterPro" id="IPR017795">
    <property type="entry name" value="ABBA_NscD-like"/>
</dbReference>
<dbReference type="AlphaFoldDB" id="A0A8H6QZY1"/>
<keyword evidence="4" id="KW-1185">Reference proteome</keyword>
<gene>
    <name evidence="3" type="ORF">CNMCM7691_000525</name>
</gene>
<dbReference type="CDD" id="cd13929">
    <property type="entry name" value="PT-DMATS_CymD"/>
    <property type="match status" value="1"/>
</dbReference>
<evidence type="ECO:0000256" key="2">
    <source>
        <dbReference type="ARBA" id="ARBA00022679"/>
    </source>
</evidence>
<dbReference type="NCBIfam" id="TIGR03429">
    <property type="entry name" value="arom_pren_DMATS"/>
    <property type="match status" value="1"/>
</dbReference>
<dbReference type="SFLD" id="SFLDS00036">
    <property type="entry name" value="Aromatic_Prenyltransferase"/>
    <property type="match status" value="1"/>
</dbReference>
<comment type="similarity">
    <text evidence="1">Belongs to the tryptophan dimethylallyltransferase family.</text>
</comment>
<evidence type="ECO:0000256" key="1">
    <source>
        <dbReference type="ARBA" id="ARBA00010209"/>
    </source>
</evidence>
<dbReference type="EMBL" id="JACBAG010001817">
    <property type="protein sequence ID" value="KAF7181307.1"/>
    <property type="molecule type" value="Genomic_DNA"/>
</dbReference>